<sequence length="594" mass="66158">MLPDAEDISSRASSSVYSQESSPDDDLSAIKALLRGTQTTPGKARALLDFQESTSDAESDQDEEGSSSFQDPWYQEAELPGHAGNGLSLGRPVRSSRRLMPYAPVVTNLETQDQGLEEQYQIVPRRHTEVNALDDEPSPVTQAVEELEMAVSMSKGGKGKGRARAVILFPFRLIGAMGLYTKNTIKHIGTVLLEIPEAVRQGMKPGETSESREVVEAEAPTMVHSLSAAPRRPPSAAEQQVNRFELFLKKAFFEETTAIVTTLAEPNWDYRQSRPQYEPFFPGWFETMDEYILRPQGLFVAETKKALDDFLEHVELGVDLQVMGTGGGLSSTGLPSLLKRSFTPYQWLGMWRSSEGRHIQIARVAFNSPKNLSGLDNEMAQSMENEILGLDKYRGGDSEYLTVVTYSDDFIGAISLFRADLSDKRKVMQLGRVAMIPGVPRKICSILRDEIKPNRYVVGRSNRKLKCFDCGDLPRPQIVKVTNKRYPWKGSGGGWRKALSVPELFDEYSSGQGLIATIPQMIGLLHLQHITLTRLQSSPAHVFETPISISGKNLFRGVFLNEIPKGLAHIGGNTRIAILYPRDSAWVREQFFWA</sequence>
<dbReference type="EMBL" id="JANRMS010000901">
    <property type="protein sequence ID" value="KAJ3533045.1"/>
    <property type="molecule type" value="Genomic_DNA"/>
</dbReference>
<organism evidence="1 2">
    <name type="scientific">Fusarium decemcellulare</name>
    <dbReference type="NCBI Taxonomy" id="57161"/>
    <lineage>
        <taxon>Eukaryota</taxon>
        <taxon>Fungi</taxon>
        <taxon>Dikarya</taxon>
        <taxon>Ascomycota</taxon>
        <taxon>Pezizomycotina</taxon>
        <taxon>Sordariomycetes</taxon>
        <taxon>Hypocreomycetidae</taxon>
        <taxon>Hypocreales</taxon>
        <taxon>Nectriaceae</taxon>
        <taxon>Fusarium</taxon>
        <taxon>Fusarium decemcellulare species complex</taxon>
    </lineage>
</organism>
<name>A0ACC1S6C4_9HYPO</name>
<proteinExistence type="predicted"/>
<gene>
    <name evidence="1" type="ORF">NM208_g8160</name>
</gene>
<protein>
    <submittedName>
        <fullName evidence="1">Uncharacterized protein</fullName>
    </submittedName>
</protein>
<evidence type="ECO:0000313" key="1">
    <source>
        <dbReference type="EMBL" id="KAJ3533045.1"/>
    </source>
</evidence>
<dbReference type="Proteomes" id="UP001148629">
    <property type="component" value="Unassembled WGS sequence"/>
</dbReference>
<reference evidence="1" key="1">
    <citation type="submission" date="2022-08" db="EMBL/GenBank/DDBJ databases">
        <title>Genome Sequence of Fusarium decemcellulare.</title>
        <authorList>
            <person name="Buettner E."/>
        </authorList>
    </citation>
    <scope>NUCLEOTIDE SEQUENCE</scope>
    <source>
        <strain evidence="1">Babe19</strain>
    </source>
</reference>
<evidence type="ECO:0000313" key="2">
    <source>
        <dbReference type="Proteomes" id="UP001148629"/>
    </source>
</evidence>
<accession>A0ACC1S6C4</accession>
<keyword evidence="2" id="KW-1185">Reference proteome</keyword>
<comment type="caution">
    <text evidence="1">The sequence shown here is derived from an EMBL/GenBank/DDBJ whole genome shotgun (WGS) entry which is preliminary data.</text>
</comment>